<feature type="domain" description="Orotidine 5'-phosphate decarboxylase" evidence="8">
    <location>
        <begin position="15"/>
        <end position="285"/>
    </location>
</feature>
<dbReference type="InterPro" id="IPR011995">
    <property type="entry name" value="OMPdecase_type-2"/>
</dbReference>
<accession>A0A926DTL3</accession>
<dbReference type="PROSITE" id="PS00156">
    <property type="entry name" value="OMPDECASE"/>
    <property type="match status" value="1"/>
</dbReference>
<dbReference type="InterPro" id="IPR001754">
    <property type="entry name" value="OMPdeCOase_dom"/>
</dbReference>
<proteinExistence type="inferred from homology"/>
<organism evidence="9 10">
    <name type="scientific">Bianquea renquensis</name>
    <dbReference type="NCBI Taxonomy" id="2763661"/>
    <lineage>
        <taxon>Bacteria</taxon>
        <taxon>Bacillati</taxon>
        <taxon>Bacillota</taxon>
        <taxon>Clostridia</taxon>
        <taxon>Eubacteriales</taxon>
        <taxon>Bianqueaceae</taxon>
        <taxon>Bianquea</taxon>
    </lineage>
</organism>
<evidence type="ECO:0000313" key="10">
    <source>
        <dbReference type="Proteomes" id="UP000657006"/>
    </source>
</evidence>
<feature type="active site" description="Proton donor" evidence="7">
    <location>
        <position position="105"/>
    </location>
</feature>
<keyword evidence="5 7" id="KW-0456">Lyase</keyword>
<evidence type="ECO:0000259" key="8">
    <source>
        <dbReference type="SMART" id="SM00934"/>
    </source>
</evidence>
<keyword evidence="3 7" id="KW-0210">Decarboxylase</keyword>
<dbReference type="Gene3D" id="3.20.20.70">
    <property type="entry name" value="Aldolase class I"/>
    <property type="match status" value="1"/>
</dbReference>
<dbReference type="PANTHER" id="PTHR43375:SF1">
    <property type="entry name" value="OROTIDINE 5'-PHOSPHATE DECARBOXYLASE"/>
    <property type="match status" value="1"/>
</dbReference>
<dbReference type="Pfam" id="PF00215">
    <property type="entry name" value="OMPdecase"/>
    <property type="match status" value="1"/>
</dbReference>
<dbReference type="AlphaFoldDB" id="A0A926DTL3"/>
<dbReference type="SMART" id="SM00934">
    <property type="entry name" value="OMPdecase"/>
    <property type="match status" value="1"/>
</dbReference>
<dbReference type="EMBL" id="JACRSQ010000012">
    <property type="protein sequence ID" value="MBC8543703.1"/>
    <property type="molecule type" value="Genomic_DNA"/>
</dbReference>
<dbReference type="PANTHER" id="PTHR43375">
    <property type="entry name" value="OROTIDINE 5'-PHOSPHATE DECARBOXYLASE"/>
    <property type="match status" value="1"/>
</dbReference>
<dbReference type="EC" id="4.1.1.23" evidence="7"/>
<dbReference type="GO" id="GO:0044205">
    <property type="term" value="P:'de novo' UMP biosynthetic process"/>
    <property type="evidence" value="ECO:0007669"/>
    <property type="project" value="UniProtKB-UniRule"/>
</dbReference>
<keyword evidence="10" id="KW-1185">Reference proteome</keyword>
<comment type="pathway">
    <text evidence="1 7">Pyrimidine metabolism; UMP biosynthesis via de novo pathway; UMP from orotate: step 2/2.</text>
</comment>
<dbReference type="GO" id="GO:0004590">
    <property type="term" value="F:orotidine-5'-phosphate decarboxylase activity"/>
    <property type="evidence" value="ECO:0007669"/>
    <property type="project" value="UniProtKB-UniRule"/>
</dbReference>
<dbReference type="InterPro" id="IPR013785">
    <property type="entry name" value="Aldolase_TIM"/>
</dbReference>
<keyword evidence="4 7" id="KW-0665">Pyrimidine biosynthesis</keyword>
<dbReference type="GO" id="GO:0006207">
    <property type="term" value="P:'de novo' pyrimidine nucleobase biosynthetic process"/>
    <property type="evidence" value="ECO:0007669"/>
    <property type="project" value="InterPro"/>
</dbReference>
<protein>
    <recommendedName>
        <fullName evidence="7">Orotidine 5'-phosphate decarboxylase</fullName>
        <ecNumber evidence="7">4.1.1.23</ecNumber>
    </recommendedName>
    <alternativeName>
        <fullName evidence="7">OMP decarboxylase</fullName>
        <shortName evidence="7">OMPDCase</shortName>
        <shortName evidence="7">OMPdecase</shortName>
    </alternativeName>
</protein>
<reference evidence="9" key="1">
    <citation type="submission" date="2020-08" db="EMBL/GenBank/DDBJ databases">
        <title>Genome public.</title>
        <authorList>
            <person name="Liu C."/>
            <person name="Sun Q."/>
        </authorList>
    </citation>
    <scope>NUCLEOTIDE SEQUENCE</scope>
    <source>
        <strain evidence="9">NSJ-32</strain>
    </source>
</reference>
<dbReference type="CDD" id="cd04725">
    <property type="entry name" value="OMP_decarboxylase_like"/>
    <property type="match status" value="1"/>
</dbReference>
<dbReference type="Proteomes" id="UP000657006">
    <property type="component" value="Unassembled WGS sequence"/>
</dbReference>
<dbReference type="RefSeq" id="WP_177715683.1">
    <property type="nucleotide sequence ID" value="NZ_JACRSQ010000012.1"/>
</dbReference>
<evidence type="ECO:0000256" key="1">
    <source>
        <dbReference type="ARBA" id="ARBA00004861"/>
    </source>
</evidence>
<sequence>MIDLLVDKIQALQNPTVVGLDPRLSMIPEHIRQQAFETYGQTLKGASEAFWLFNKEIIDAVYDLVPAVKPQVAMYEMYGADGVDVFIRTIQYAKEKGLVVIGDIKRSDIASTAQAYADGHIGEVTVGETAYAPYQEDFITLNPYLGVESIEPYFPHLTKYDKGLFILVKTSNPGSGEIQDLPAGEAGKPLYEVVGGLVEKWGEPFRGRYGYSDIGAVVGATHPEQGSRLREILPHTFFLVPGYGAQGATAQDLAGCFDQNGLGAIVNSSRGIMAAWQKDSYAKMFTPEEFAQASRAAVLDMKEDLHKAME</sequence>
<evidence type="ECO:0000256" key="5">
    <source>
        <dbReference type="ARBA" id="ARBA00023239"/>
    </source>
</evidence>
<dbReference type="NCBIfam" id="TIGR02127">
    <property type="entry name" value="pyrF_sub2"/>
    <property type="match status" value="1"/>
</dbReference>
<dbReference type="SUPFAM" id="SSF51366">
    <property type="entry name" value="Ribulose-phoshate binding barrel"/>
    <property type="match status" value="1"/>
</dbReference>
<name>A0A926DTL3_9FIRM</name>
<comment type="catalytic activity">
    <reaction evidence="6 7">
        <text>orotidine 5'-phosphate + H(+) = UMP + CO2</text>
        <dbReference type="Rhea" id="RHEA:11596"/>
        <dbReference type="ChEBI" id="CHEBI:15378"/>
        <dbReference type="ChEBI" id="CHEBI:16526"/>
        <dbReference type="ChEBI" id="CHEBI:57538"/>
        <dbReference type="ChEBI" id="CHEBI:57865"/>
        <dbReference type="EC" id="4.1.1.23"/>
    </reaction>
</comment>
<gene>
    <name evidence="7 9" type="primary">pyrF</name>
    <name evidence="9" type="ORF">H8730_09110</name>
</gene>
<evidence type="ECO:0000256" key="2">
    <source>
        <dbReference type="ARBA" id="ARBA00008847"/>
    </source>
</evidence>
<evidence type="ECO:0000256" key="4">
    <source>
        <dbReference type="ARBA" id="ARBA00022975"/>
    </source>
</evidence>
<dbReference type="InterPro" id="IPR018089">
    <property type="entry name" value="OMPdecase_AS"/>
</dbReference>
<evidence type="ECO:0000256" key="7">
    <source>
        <dbReference type="HAMAP-Rule" id="MF_01215"/>
    </source>
</evidence>
<comment type="caution">
    <text evidence="9">The sequence shown here is derived from an EMBL/GenBank/DDBJ whole genome shotgun (WGS) entry which is preliminary data.</text>
</comment>
<evidence type="ECO:0000256" key="6">
    <source>
        <dbReference type="ARBA" id="ARBA00049157"/>
    </source>
</evidence>
<evidence type="ECO:0000256" key="3">
    <source>
        <dbReference type="ARBA" id="ARBA00022793"/>
    </source>
</evidence>
<dbReference type="InterPro" id="IPR011060">
    <property type="entry name" value="RibuloseP-bd_barrel"/>
</dbReference>
<comment type="similarity">
    <text evidence="2 7">Belongs to the OMP decarboxylase family. Type 2 subfamily.</text>
</comment>
<evidence type="ECO:0000313" key="9">
    <source>
        <dbReference type="EMBL" id="MBC8543703.1"/>
    </source>
</evidence>
<dbReference type="HAMAP" id="MF_01215">
    <property type="entry name" value="OMPdecase_type2"/>
    <property type="match status" value="1"/>
</dbReference>